<reference evidence="2 3" key="1">
    <citation type="submission" date="2013-07" db="EMBL/GenBank/DDBJ databases">
        <authorList>
            <person name="Stoco P.H."/>
            <person name="Wagner G."/>
            <person name="Gerber A."/>
            <person name="Zaha A."/>
            <person name="Thompson C."/>
            <person name="Bartholomeu D.C."/>
            <person name="Luckemeyer D.D."/>
            <person name="Bahia D."/>
            <person name="Loreto E."/>
            <person name="Prestes E.B."/>
            <person name="Lima F.M."/>
            <person name="Rodrigues-Luiz G."/>
            <person name="Vallejo G.A."/>
            <person name="Filho J.F."/>
            <person name="Monteiro K.M."/>
            <person name="Tyler K.M."/>
            <person name="de Almeida L.G."/>
            <person name="Ortiz M.F."/>
            <person name="Siervo M.A."/>
            <person name="de Moraes M.H."/>
            <person name="Cunha O.L."/>
            <person name="Mendonca-Neto R."/>
            <person name="Silva R."/>
            <person name="Teixeira S.M."/>
            <person name="Murta S.M."/>
            <person name="Sincero T.C."/>
            <person name="Mendes T.A."/>
            <person name="Urmenyi T.P."/>
            <person name="Silva V.G."/>
            <person name="da Rocha W.D."/>
            <person name="Andersson B."/>
            <person name="Romanha A.J."/>
            <person name="Steindel M."/>
            <person name="de Vasconcelos A.T."/>
            <person name="Grisard E.C."/>
        </authorList>
    </citation>
    <scope>NUCLEOTIDE SEQUENCE [LARGE SCALE GENOMIC DNA]</scope>
    <source>
        <strain evidence="2 3">SC58</strain>
    </source>
</reference>
<evidence type="ECO:0000259" key="1">
    <source>
        <dbReference type="Pfam" id="PF00089"/>
    </source>
</evidence>
<gene>
    <name evidence="2" type="ORF">TRSC58_01465</name>
</gene>
<accession>A0A061J8Y2</accession>
<proteinExistence type="predicted"/>
<dbReference type="Proteomes" id="UP000031737">
    <property type="component" value="Unassembled WGS sequence"/>
</dbReference>
<dbReference type="InterPro" id="IPR009003">
    <property type="entry name" value="Peptidase_S1_PA"/>
</dbReference>
<organism evidence="2 3">
    <name type="scientific">Trypanosoma rangeli SC58</name>
    <dbReference type="NCBI Taxonomy" id="429131"/>
    <lineage>
        <taxon>Eukaryota</taxon>
        <taxon>Discoba</taxon>
        <taxon>Euglenozoa</taxon>
        <taxon>Kinetoplastea</taxon>
        <taxon>Metakinetoplastina</taxon>
        <taxon>Trypanosomatida</taxon>
        <taxon>Trypanosomatidae</taxon>
        <taxon>Trypanosoma</taxon>
        <taxon>Herpetosoma</taxon>
    </lineage>
</organism>
<sequence>MALSPRKHNCCFPVMSFLHVPGKMSQPLWLMMGTAFLLKTAHGAAASGKQFFLSAKHTFAPWQFIADPTRLKIPEAYRKTRFVVVRLYLPDGDGRAITGSKVDLHLVSLHPSLDVALLVLKSPAATFLEKSEPNAHAREVQRLAEAVGGGLALSATDPEVGDSCLVSGYRGVGSLGLLDTADPDLLQRLSVVQRDELLATLKCVEGQQETATSRVKVLHAGGMCCATQGRCYHGMSGAPLLVNNHTCGGILYGKHTEHPEYVGYTPARSFDAWVWRTVGAG</sequence>
<feature type="domain" description="Peptidase S1" evidence="1">
    <location>
        <begin position="95"/>
        <end position="274"/>
    </location>
</feature>
<dbReference type="GO" id="GO:0004252">
    <property type="term" value="F:serine-type endopeptidase activity"/>
    <property type="evidence" value="ECO:0007669"/>
    <property type="project" value="InterPro"/>
</dbReference>
<evidence type="ECO:0000313" key="3">
    <source>
        <dbReference type="Proteomes" id="UP000031737"/>
    </source>
</evidence>
<keyword evidence="3" id="KW-1185">Reference proteome</keyword>
<dbReference type="GO" id="GO:0006508">
    <property type="term" value="P:proteolysis"/>
    <property type="evidence" value="ECO:0007669"/>
    <property type="project" value="InterPro"/>
</dbReference>
<evidence type="ECO:0000313" key="2">
    <source>
        <dbReference type="EMBL" id="ESL10795.1"/>
    </source>
</evidence>
<dbReference type="EMBL" id="AUPL01001465">
    <property type="protein sequence ID" value="ESL10795.1"/>
    <property type="molecule type" value="Genomic_DNA"/>
</dbReference>
<dbReference type="Pfam" id="PF00089">
    <property type="entry name" value="Trypsin"/>
    <property type="match status" value="1"/>
</dbReference>
<dbReference type="InterPro" id="IPR001254">
    <property type="entry name" value="Trypsin_dom"/>
</dbReference>
<dbReference type="OrthoDB" id="240599at2759"/>
<dbReference type="SUPFAM" id="SSF50494">
    <property type="entry name" value="Trypsin-like serine proteases"/>
    <property type="match status" value="1"/>
</dbReference>
<protein>
    <recommendedName>
        <fullName evidence="1">Peptidase S1 domain-containing protein</fullName>
    </recommendedName>
</protein>
<name>A0A061J8Y2_TRYRA</name>
<comment type="caution">
    <text evidence="2">The sequence shown here is derived from an EMBL/GenBank/DDBJ whole genome shotgun (WGS) entry which is preliminary data.</text>
</comment>
<dbReference type="AlphaFoldDB" id="A0A061J8Y2"/>
<dbReference type="VEuPathDB" id="TriTrypDB:TRSC58_01465"/>